<feature type="domain" description="Aminoglycoside phosphotransferase" evidence="1">
    <location>
        <begin position="35"/>
        <end position="130"/>
    </location>
</feature>
<gene>
    <name evidence="2" type="ORF">Raf01_50740</name>
</gene>
<feature type="domain" description="Aminoglycoside phosphotransferase" evidence="1">
    <location>
        <begin position="131"/>
        <end position="207"/>
    </location>
</feature>
<sequence length="244" mass="27577">MEATVTLADGRLADLVLFVWVVMQPLRHSYTNDTRSDGRVVVKRYEGPDAVARRDRERLMLATLSGLLPVPTLMDAEVGGELRMGFVEGVHGQEMIEAGMAGPVLRACGQTLRQIHDLDITEVFPDRRHPVDAVLVHGDYGPNNVLLDPAGFSIAAVLDWEWAHPGDAVEDLAWCEWIVRMHHGAHVPLLDEFFDAYGWHPSWEQRRAAMVAQCQRLLDMCRRWSAEAVRLWQHRLDLTAGWAE</sequence>
<comment type="caution">
    <text evidence="2">The sequence shown here is derived from an EMBL/GenBank/DDBJ whole genome shotgun (WGS) entry which is preliminary data.</text>
</comment>
<keyword evidence="3" id="KW-1185">Reference proteome</keyword>
<organism evidence="2 3">
    <name type="scientific">Rugosimonospora africana</name>
    <dbReference type="NCBI Taxonomy" id="556532"/>
    <lineage>
        <taxon>Bacteria</taxon>
        <taxon>Bacillati</taxon>
        <taxon>Actinomycetota</taxon>
        <taxon>Actinomycetes</taxon>
        <taxon>Micromonosporales</taxon>
        <taxon>Micromonosporaceae</taxon>
        <taxon>Rugosimonospora</taxon>
    </lineage>
</organism>
<dbReference type="AlphaFoldDB" id="A0A8J3VS54"/>
<dbReference type="Pfam" id="PF01636">
    <property type="entry name" value="APH"/>
    <property type="match status" value="2"/>
</dbReference>
<reference evidence="2" key="1">
    <citation type="submission" date="2021-01" db="EMBL/GenBank/DDBJ databases">
        <title>Whole genome shotgun sequence of Rugosimonospora africana NBRC 104875.</title>
        <authorList>
            <person name="Komaki H."/>
            <person name="Tamura T."/>
        </authorList>
    </citation>
    <scope>NUCLEOTIDE SEQUENCE</scope>
    <source>
        <strain evidence="2">NBRC 104875</strain>
    </source>
</reference>
<dbReference type="InterPro" id="IPR002575">
    <property type="entry name" value="Aminoglycoside_PTrfase"/>
</dbReference>
<dbReference type="InterPro" id="IPR011009">
    <property type="entry name" value="Kinase-like_dom_sf"/>
</dbReference>
<evidence type="ECO:0000313" key="3">
    <source>
        <dbReference type="Proteomes" id="UP000642748"/>
    </source>
</evidence>
<name>A0A8J3VS54_9ACTN</name>
<protein>
    <recommendedName>
        <fullName evidence="1">Aminoglycoside phosphotransferase domain-containing protein</fullName>
    </recommendedName>
</protein>
<evidence type="ECO:0000313" key="2">
    <source>
        <dbReference type="EMBL" id="GIH16902.1"/>
    </source>
</evidence>
<dbReference type="SUPFAM" id="SSF56112">
    <property type="entry name" value="Protein kinase-like (PK-like)"/>
    <property type="match status" value="1"/>
</dbReference>
<dbReference type="EMBL" id="BONZ01000048">
    <property type="protein sequence ID" value="GIH16902.1"/>
    <property type="molecule type" value="Genomic_DNA"/>
</dbReference>
<dbReference type="PANTHER" id="PTHR21310">
    <property type="entry name" value="AMINOGLYCOSIDE PHOSPHOTRANSFERASE-RELATED-RELATED"/>
    <property type="match status" value="1"/>
</dbReference>
<accession>A0A8J3VS54</accession>
<proteinExistence type="predicted"/>
<dbReference type="Proteomes" id="UP000642748">
    <property type="component" value="Unassembled WGS sequence"/>
</dbReference>
<dbReference type="InterPro" id="IPR051678">
    <property type="entry name" value="AGP_Transferase"/>
</dbReference>
<evidence type="ECO:0000259" key="1">
    <source>
        <dbReference type="Pfam" id="PF01636"/>
    </source>
</evidence>
<dbReference type="RefSeq" id="WP_203920470.1">
    <property type="nucleotide sequence ID" value="NZ_BONZ01000048.1"/>
</dbReference>
<dbReference type="Gene3D" id="3.90.1200.10">
    <property type="match status" value="1"/>
</dbReference>